<dbReference type="EMBL" id="MAEL01000042">
    <property type="protein sequence ID" value="KAF1303263.1"/>
    <property type="molecule type" value="Genomic_DNA"/>
</dbReference>
<evidence type="ECO:0000313" key="7">
    <source>
        <dbReference type="EMBL" id="KAF1303263.1"/>
    </source>
</evidence>
<dbReference type="PANTHER" id="PTHR30213:SF0">
    <property type="entry name" value="UPF0761 MEMBRANE PROTEIN YIHY"/>
    <property type="match status" value="1"/>
</dbReference>
<dbReference type="InterPro" id="IPR017039">
    <property type="entry name" value="Virul_fac_BrkB"/>
</dbReference>
<feature type="transmembrane region" description="Helical" evidence="6">
    <location>
        <begin position="183"/>
        <end position="202"/>
    </location>
</feature>
<dbReference type="InterPro" id="IPR005807">
    <property type="entry name" value="SecE_bac"/>
</dbReference>
<dbReference type="Proteomes" id="UP000782705">
    <property type="component" value="Unassembled WGS sequence"/>
</dbReference>
<organism evidence="7 8">
    <name type="scientific">Candidatus Enterococcus willemsii</name>
    <dbReference type="NCBI Taxonomy" id="1857215"/>
    <lineage>
        <taxon>Bacteria</taxon>
        <taxon>Bacillati</taxon>
        <taxon>Bacillota</taxon>
        <taxon>Bacilli</taxon>
        <taxon>Lactobacillales</taxon>
        <taxon>Enterococcaceae</taxon>
        <taxon>Enterococcus</taxon>
    </lineage>
</organism>
<dbReference type="Pfam" id="PF03631">
    <property type="entry name" value="Virul_fac_BrkB"/>
    <property type="match status" value="1"/>
</dbReference>
<dbReference type="RefSeq" id="WP_161902277.1">
    <property type="nucleotide sequence ID" value="NZ_MAEL01000042.1"/>
</dbReference>
<keyword evidence="2" id="KW-1003">Cell membrane</keyword>
<feature type="transmembrane region" description="Helical" evidence="6">
    <location>
        <begin position="214"/>
        <end position="235"/>
    </location>
</feature>
<evidence type="ECO:0000256" key="3">
    <source>
        <dbReference type="ARBA" id="ARBA00022692"/>
    </source>
</evidence>
<gene>
    <name evidence="7" type="ORF">BAU17_08530</name>
</gene>
<feature type="transmembrane region" description="Helical" evidence="6">
    <location>
        <begin position="247"/>
        <end position="271"/>
    </location>
</feature>
<evidence type="ECO:0000256" key="2">
    <source>
        <dbReference type="ARBA" id="ARBA00022475"/>
    </source>
</evidence>
<evidence type="ECO:0000313" key="8">
    <source>
        <dbReference type="Proteomes" id="UP000782705"/>
    </source>
</evidence>
<comment type="caution">
    <text evidence="7">The sequence shown here is derived from an EMBL/GenBank/DDBJ whole genome shotgun (WGS) entry which is preliminary data.</text>
</comment>
<dbReference type="PIRSF" id="PIRSF035875">
    <property type="entry name" value="RNase_BN"/>
    <property type="match status" value="1"/>
</dbReference>
<feature type="transmembrane region" description="Helical" evidence="6">
    <location>
        <begin position="35"/>
        <end position="58"/>
    </location>
</feature>
<dbReference type="NCBIfam" id="TIGR00765">
    <property type="entry name" value="yihY_not_rbn"/>
    <property type="match status" value="1"/>
</dbReference>
<dbReference type="PRINTS" id="PR01650">
    <property type="entry name" value="SECETRNLCASE"/>
</dbReference>
<feature type="transmembrane region" description="Helical" evidence="6">
    <location>
        <begin position="136"/>
        <end position="163"/>
    </location>
</feature>
<proteinExistence type="predicted"/>
<accession>A0ABQ6YZK6</accession>
<feature type="transmembrane region" description="Helical" evidence="6">
    <location>
        <begin position="96"/>
        <end position="115"/>
    </location>
</feature>
<keyword evidence="8" id="KW-1185">Reference proteome</keyword>
<evidence type="ECO:0000256" key="1">
    <source>
        <dbReference type="ARBA" id="ARBA00004651"/>
    </source>
</evidence>
<evidence type="ECO:0000256" key="4">
    <source>
        <dbReference type="ARBA" id="ARBA00022989"/>
    </source>
</evidence>
<dbReference type="PANTHER" id="PTHR30213">
    <property type="entry name" value="INNER MEMBRANE PROTEIN YHJD"/>
    <property type="match status" value="1"/>
</dbReference>
<keyword evidence="3 6" id="KW-0812">Transmembrane</keyword>
<evidence type="ECO:0000256" key="6">
    <source>
        <dbReference type="SAM" id="Phobius"/>
    </source>
</evidence>
<reference evidence="7 8" key="1">
    <citation type="submission" date="2016-06" db="EMBL/GenBank/DDBJ databases">
        <title>Four novel species of enterococci isolated from chicken manure.</title>
        <authorList>
            <person name="Van Tyne D."/>
        </authorList>
    </citation>
    <scope>NUCLEOTIDE SEQUENCE [LARGE SCALE GENOMIC DNA]</scope>
    <source>
        <strain evidence="7 8">CU12B</strain>
    </source>
</reference>
<keyword evidence="5 6" id="KW-0472">Membrane</keyword>
<name>A0ABQ6YZK6_9ENTE</name>
<sequence length="311" mass="34267">MNALKKLQGNDNVKRFIQTVQQRVRDSEMGTTSIVVAYYLLLSLFPLLIAVGNVLPFLHINPNNVLPYIQEVIPEPIYDFLGPAIKDLLTQGSGGLLSISAIATLWSASQSINAMQKAMNKAYGVEDRGNFIITRIVSVFIVVLLLIAIVGVTIVVGSGKLILEALQPIFGFQDTIINTFQTVKWPLTIVTMMALMSVIYWIVPNVKVRLRSVLPGAVFATVGWMLLSQVFGLYAKYFAARVSGYQIIGSFVVLMLWLNFAATAIVLGSIINAVVESFVNGEVVERSAPLAKWKTRVKTHFGKKSDESEKK</sequence>
<protein>
    <submittedName>
        <fullName evidence="7">Ribonuclease BN</fullName>
    </submittedName>
</protein>
<keyword evidence="4 6" id="KW-1133">Transmembrane helix</keyword>
<evidence type="ECO:0000256" key="5">
    <source>
        <dbReference type="ARBA" id="ARBA00023136"/>
    </source>
</evidence>
<comment type="subcellular location">
    <subcellularLocation>
        <location evidence="1">Cell membrane</location>
        <topology evidence="1">Multi-pass membrane protein</topology>
    </subcellularLocation>
</comment>